<reference evidence="3 4" key="1">
    <citation type="submission" date="2018-08" db="EMBL/GenBank/DDBJ databases">
        <title>Recombination of ecologically and evolutionarily significant loci maintains genetic cohesion in the Pseudomonas syringae species complex.</title>
        <authorList>
            <person name="Dillon M."/>
            <person name="Thakur S."/>
            <person name="Almeida R.N.D."/>
            <person name="Weir B.S."/>
            <person name="Guttman D.S."/>
        </authorList>
    </citation>
    <scope>NUCLEOTIDE SEQUENCE [LARGE SCALE GENOMIC DNA]</scope>
    <source>
        <strain evidence="3 4">1089_5</strain>
    </source>
</reference>
<dbReference type="AlphaFoldDB" id="A0A3M3S4J4"/>
<protein>
    <submittedName>
        <fullName evidence="3">Uncharacterized protein</fullName>
    </submittedName>
</protein>
<organism evidence="3 4">
    <name type="scientific">Pseudomonas syringae pv. apii</name>
    <dbReference type="NCBI Taxonomy" id="81036"/>
    <lineage>
        <taxon>Bacteria</taxon>
        <taxon>Pseudomonadati</taxon>
        <taxon>Pseudomonadota</taxon>
        <taxon>Gammaproteobacteria</taxon>
        <taxon>Pseudomonadales</taxon>
        <taxon>Pseudomonadaceae</taxon>
        <taxon>Pseudomonas</taxon>
    </lineage>
</organism>
<keyword evidence="1" id="KW-0175">Coiled coil</keyword>
<evidence type="ECO:0000313" key="4">
    <source>
        <dbReference type="Proteomes" id="UP000278062"/>
    </source>
</evidence>
<feature type="coiled-coil region" evidence="1">
    <location>
        <begin position="78"/>
        <end position="109"/>
    </location>
</feature>
<evidence type="ECO:0000256" key="2">
    <source>
        <dbReference type="SAM" id="Phobius"/>
    </source>
</evidence>
<comment type="caution">
    <text evidence="3">The sequence shown here is derived from an EMBL/GenBank/DDBJ whole genome shotgun (WGS) entry which is preliminary data.</text>
</comment>
<keyword evidence="2" id="KW-0472">Membrane</keyword>
<keyword evidence="2" id="KW-1133">Transmembrane helix</keyword>
<evidence type="ECO:0000256" key="1">
    <source>
        <dbReference type="SAM" id="Coils"/>
    </source>
</evidence>
<gene>
    <name evidence="3" type="ORF">ALQ49_03223</name>
</gene>
<name>A0A3M3S4J4_9PSED</name>
<keyword evidence="2" id="KW-0812">Transmembrane</keyword>
<sequence>MNKFLTPPTSAALSCERRQPGLLGAGQQTFVGASAMSFYMRPPNPSIAGQYATDEYTAALLLISQLSSPDEQMSPEEAESMAVMLKELLQNLKQAKDVSAEALQSLQKAAEGIPVLGPLMFSPGNIPGTLASGSGVVMAAAKAKKVSDMLNLTSAQHKKLRKWANQRGGPNAIAVGKALRGRIKVLRIDGKLFLDIPLTLEAKDYKILGEIGKSSVKIPMNEVRSKLNTRVHLHAKGASGSLKVMNGSIAGIAIAVGPQAYLDWTSSSSKEEFYRKSAESQPTNVAAFAAGAVVTFGLGFFGAPLVVVIAVGWGAGLLAQYAMAKTGGDKMAEKAIKEYLP</sequence>
<feature type="transmembrane region" description="Helical" evidence="2">
    <location>
        <begin position="285"/>
        <end position="315"/>
    </location>
</feature>
<proteinExistence type="predicted"/>
<dbReference type="PROSITE" id="PS51257">
    <property type="entry name" value="PROKAR_LIPOPROTEIN"/>
    <property type="match status" value="1"/>
</dbReference>
<accession>A0A3M3S4J4</accession>
<evidence type="ECO:0000313" key="3">
    <source>
        <dbReference type="EMBL" id="RMO03631.1"/>
    </source>
</evidence>
<dbReference type="Proteomes" id="UP000278062">
    <property type="component" value="Unassembled WGS sequence"/>
</dbReference>
<dbReference type="EMBL" id="RBPL01000001">
    <property type="protein sequence ID" value="RMO03631.1"/>
    <property type="molecule type" value="Genomic_DNA"/>
</dbReference>